<evidence type="ECO:0008006" key="12">
    <source>
        <dbReference type="Google" id="ProtNLM"/>
    </source>
</evidence>
<feature type="transmembrane region" description="Helical" evidence="7">
    <location>
        <begin position="252"/>
        <end position="271"/>
    </location>
</feature>
<dbReference type="PANTHER" id="PTHR24221">
    <property type="entry name" value="ATP-BINDING CASSETTE SUB-FAMILY B"/>
    <property type="match status" value="1"/>
</dbReference>
<dbReference type="EMBL" id="BAAAME010000002">
    <property type="protein sequence ID" value="GAA1732289.1"/>
    <property type="molecule type" value="Genomic_DNA"/>
</dbReference>
<dbReference type="PROSITE" id="PS50893">
    <property type="entry name" value="ABC_TRANSPORTER_2"/>
    <property type="match status" value="1"/>
</dbReference>
<keyword evidence="11" id="KW-1185">Reference proteome</keyword>
<dbReference type="SMART" id="SM00382">
    <property type="entry name" value="AAA"/>
    <property type="match status" value="1"/>
</dbReference>
<evidence type="ECO:0000256" key="7">
    <source>
        <dbReference type="SAM" id="Phobius"/>
    </source>
</evidence>
<gene>
    <name evidence="10" type="ORF">GCM10009710_11240</name>
</gene>
<evidence type="ECO:0000256" key="4">
    <source>
        <dbReference type="ARBA" id="ARBA00022840"/>
    </source>
</evidence>
<proteinExistence type="predicted"/>
<dbReference type="Pfam" id="PF00005">
    <property type="entry name" value="ABC_tran"/>
    <property type="match status" value="1"/>
</dbReference>
<evidence type="ECO:0000313" key="11">
    <source>
        <dbReference type="Proteomes" id="UP001501057"/>
    </source>
</evidence>
<feature type="domain" description="ABC transporter" evidence="8">
    <location>
        <begin position="315"/>
        <end position="525"/>
    </location>
</feature>
<comment type="subcellular location">
    <subcellularLocation>
        <location evidence="1">Cell membrane</location>
        <topology evidence="1">Multi-pass membrane protein</topology>
    </subcellularLocation>
</comment>
<accession>A0ABP4VPR5</accession>
<keyword evidence="4" id="KW-0067">ATP-binding</keyword>
<dbReference type="RefSeq" id="WP_344198625.1">
    <property type="nucleotide sequence ID" value="NZ_BAAAME010000002.1"/>
</dbReference>
<feature type="transmembrane region" description="Helical" evidence="7">
    <location>
        <begin position="39"/>
        <end position="59"/>
    </location>
</feature>
<feature type="domain" description="ABC transmembrane type-1" evidence="9">
    <location>
        <begin position="6"/>
        <end position="271"/>
    </location>
</feature>
<evidence type="ECO:0000256" key="2">
    <source>
        <dbReference type="ARBA" id="ARBA00022692"/>
    </source>
</evidence>
<feature type="transmembrane region" description="Helical" evidence="7">
    <location>
        <begin position="122"/>
        <end position="141"/>
    </location>
</feature>
<dbReference type="PROSITE" id="PS50929">
    <property type="entry name" value="ABC_TM1F"/>
    <property type="match status" value="1"/>
</dbReference>
<evidence type="ECO:0000256" key="1">
    <source>
        <dbReference type="ARBA" id="ARBA00004651"/>
    </source>
</evidence>
<dbReference type="Proteomes" id="UP001501057">
    <property type="component" value="Unassembled WGS sequence"/>
</dbReference>
<evidence type="ECO:0000256" key="3">
    <source>
        <dbReference type="ARBA" id="ARBA00022741"/>
    </source>
</evidence>
<evidence type="ECO:0000313" key="10">
    <source>
        <dbReference type="EMBL" id="GAA1732289.1"/>
    </source>
</evidence>
<dbReference type="InterPro" id="IPR003439">
    <property type="entry name" value="ABC_transporter-like_ATP-bd"/>
</dbReference>
<dbReference type="InterPro" id="IPR011527">
    <property type="entry name" value="ABC1_TM_dom"/>
</dbReference>
<feature type="transmembrane region" description="Helical" evidence="7">
    <location>
        <begin position="147"/>
        <end position="164"/>
    </location>
</feature>
<comment type="caution">
    <text evidence="10">The sequence shown here is derived from an EMBL/GenBank/DDBJ whole genome shotgun (WGS) entry which is preliminary data.</text>
</comment>
<dbReference type="Gene3D" id="3.40.50.300">
    <property type="entry name" value="P-loop containing nucleotide triphosphate hydrolases"/>
    <property type="match status" value="1"/>
</dbReference>
<dbReference type="InterPro" id="IPR039421">
    <property type="entry name" value="Type_1_exporter"/>
</dbReference>
<keyword evidence="2 7" id="KW-0812">Transmembrane</keyword>
<evidence type="ECO:0000256" key="6">
    <source>
        <dbReference type="ARBA" id="ARBA00023136"/>
    </source>
</evidence>
<dbReference type="InterPro" id="IPR027417">
    <property type="entry name" value="P-loop_NTPase"/>
</dbReference>
<dbReference type="PANTHER" id="PTHR24221:SF654">
    <property type="entry name" value="ATP-BINDING CASSETTE SUB-FAMILY B MEMBER 6"/>
    <property type="match status" value="1"/>
</dbReference>
<dbReference type="InterPro" id="IPR036640">
    <property type="entry name" value="ABC1_TM_sf"/>
</dbReference>
<name>A0ABP4VPR5_9ACTN</name>
<dbReference type="InterPro" id="IPR014223">
    <property type="entry name" value="ABC_CydC/D"/>
</dbReference>
<dbReference type="SUPFAM" id="SSF52540">
    <property type="entry name" value="P-loop containing nucleoside triphosphate hydrolases"/>
    <property type="match status" value="1"/>
</dbReference>
<protein>
    <recommendedName>
        <fullName evidence="12">Thiol reductant ABC exporter subunit CydC</fullName>
    </recommendedName>
</protein>
<keyword evidence="3" id="KW-0547">Nucleotide-binding</keyword>
<dbReference type="PROSITE" id="PS00211">
    <property type="entry name" value="ABC_TRANSPORTER_1"/>
    <property type="match status" value="1"/>
</dbReference>
<sequence length="525" mass="54378">MRARLALGAVLAAVAQVAATGLLLTSAWLIVRAAQQPPVLYLMIAIVGVRFFGVGRAAAVYTERLLTHDVALETAIRTRIEVYAAVARLAPHGLAGRRHGEVVQQAVEDVDTVQDRLLRIRLPWWSALSVVVVLTTVVGVVEPAAGAVVAAQALVTVLVLRIAVPRWSGASVASPLAPDVTEAARNAAELVALGAADAAVATARSEIARTARVDRRRAHAGGGGSAVVLVLTAASVAGTAAVLGPVLAAGTIAPLLVGVVLLAPLALAEALDPLADAERRRPVVAAAERRLRDLVDAAPAVAPAVDPAPRPDDPTIELDAVTLGWATDLTTPMSLTVRPGEVVGIGGPSGSGKSTLALTLARMVAPRRGTVRLGGVDLTELRAEDVRSVVGVLGQDEAVFDTTVRENLRIARPAAGDDELVAAMARAGLALDLERGVGERGSHLSGGERQRLALARLLLGGHRVLVLDEPTEHLDGPLARALVEDVLALAPEHTVVLISHDPAVLERCGRQVVVERLDARSTVVA</sequence>
<dbReference type="NCBIfam" id="TIGR02868">
    <property type="entry name" value="CydC"/>
    <property type="match status" value="1"/>
</dbReference>
<dbReference type="InterPro" id="IPR017871">
    <property type="entry name" value="ABC_transporter-like_CS"/>
</dbReference>
<dbReference type="InterPro" id="IPR003593">
    <property type="entry name" value="AAA+_ATPase"/>
</dbReference>
<dbReference type="Gene3D" id="1.20.1560.10">
    <property type="entry name" value="ABC transporter type 1, transmembrane domain"/>
    <property type="match status" value="1"/>
</dbReference>
<keyword evidence="6 7" id="KW-0472">Membrane</keyword>
<evidence type="ECO:0000256" key="5">
    <source>
        <dbReference type="ARBA" id="ARBA00022989"/>
    </source>
</evidence>
<evidence type="ECO:0000259" key="9">
    <source>
        <dbReference type="PROSITE" id="PS50929"/>
    </source>
</evidence>
<evidence type="ECO:0000259" key="8">
    <source>
        <dbReference type="PROSITE" id="PS50893"/>
    </source>
</evidence>
<feature type="transmembrane region" description="Helical" evidence="7">
    <location>
        <begin position="225"/>
        <end position="246"/>
    </location>
</feature>
<reference evidence="11" key="1">
    <citation type="journal article" date="2019" name="Int. J. Syst. Evol. Microbiol.">
        <title>The Global Catalogue of Microorganisms (GCM) 10K type strain sequencing project: providing services to taxonomists for standard genome sequencing and annotation.</title>
        <authorList>
            <consortium name="The Broad Institute Genomics Platform"/>
            <consortium name="The Broad Institute Genome Sequencing Center for Infectious Disease"/>
            <person name="Wu L."/>
            <person name="Ma J."/>
        </authorList>
    </citation>
    <scope>NUCLEOTIDE SEQUENCE [LARGE SCALE GENOMIC DNA]</scope>
    <source>
        <strain evidence="11">JCM 13518</strain>
    </source>
</reference>
<dbReference type="SUPFAM" id="SSF90123">
    <property type="entry name" value="ABC transporter transmembrane region"/>
    <property type="match status" value="1"/>
</dbReference>
<organism evidence="10 11">
    <name type="scientific">Aeromicrobium alkaliterrae</name>
    <dbReference type="NCBI Taxonomy" id="302168"/>
    <lineage>
        <taxon>Bacteria</taxon>
        <taxon>Bacillati</taxon>
        <taxon>Actinomycetota</taxon>
        <taxon>Actinomycetes</taxon>
        <taxon>Propionibacteriales</taxon>
        <taxon>Nocardioidaceae</taxon>
        <taxon>Aeromicrobium</taxon>
    </lineage>
</organism>
<keyword evidence="5 7" id="KW-1133">Transmembrane helix</keyword>